<dbReference type="PANTHER" id="PTHR35507">
    <property type="entry name" value="OS09G0488600 PROTEIN"/>
    <property type="match status" value="1"/>
</dbReference>
<evidence type="ECO:0000313" key="4">
    <source>
        <dbReference type="Proteomes" id="UP000230069"/>
    </source>
</evidence>
<proteinExistence type="predicted"/>
<dbReference type="STRING" id="218851.A0A2G5D7K7"/>
<keyword evidence="1" id="KW-0175">Coiled coil</keyword>
<evidence type="ECO:0000256" key="2">
    <source>
        <dbReference type="SAM" id="MobiDB-lite"/>
    </source>
</evidence>
<feature type="coiled-coil region" evidence="1">
    <location>
        <begin position="256"/>
        <end position="308"/>
    </location>
</feature>
<dbReference type="OrthoDB" id="1894403at2759"/>
<reference evidence="3 4" key="1">
    <citation type="submission" date="2017-09" db="EMBL/GenBank/DDBJ databases">
        <title>WGS assembly of Aquilegia coerulea Goldsmith.</title>
        <authorList>
            <person name="Hodges S."/>
            <person name="Kramer E."/>
            <person name="Nordborg M."/>
            <person name="Tomkins J."/>
            <person name="Borevitz J."/>
            <person name="Derieg N."/>
            <person name="Yan J."/>
            <person name="Mihaltcheva S."/>
            <person name="Hayes R.D."/>
            <person name="Rokhsar D."/>
        </authorList>
    </citation>
    <scope>NUCLEOTIDE SEQUENCE [LARGE SCALE GENOMIC DNA]</scope>
    <source>
        <strain evidence="4">cv. Goldsmith</strain>
    </source>
</reference>
<protein>
    <submittedName>
        <fullName evidence="3">Uncharacterized protein</fullName>
    </submittedName>
</protein>
<name>A0A2G5D7K7_AQUCA</name>
<dbReference type="FunCoup" id="A0A2G5D7K7">
    <property type="interactions" value="614"/>
</dbReference>
<feature type="compositionally biased region" description="Basic and acidic residues" evidence="2">
    <location>
        <begin position="402"/>
        <end position="421"/>
    </location>
</feature>
<evidence type="ECO:0000313" key="3">
    <source>
        <dbReference type="EMBL" id="PIA39501.1"/>
    </source>
</evidence>
<organism evidence="3 4">
    <name type="scientific">Aquilegia coerulea</name>
    <name type="common">Rocky mountain columbine</name>
    <dbReference type="NCBI Taxonomy" id="218851"/>
    <lineage>
        <taxon>Eukaryota</taxon>
        <taxon>Viridiplantae</taxon>
        <taxon>Streptophyta</taxon>
        <taxon>Embryophyta</taxon>
        <taxon>Tracheophyta</taxon>
        <taxon>Spermatophyta</taxon>
        <taxon>Magnoliopsida</taxon>
        <taxon>Ranunculales</taxon>
        <taxon>Ranunculaceae</taxon>
        <taxon>Thalictroideae</taxon>
        <taxon>Aquilegia</taxon>
    </lineage>
</organism>
<gene>
    <name evidence="3" type="ORF">AQUCO_02600152v1</name>
</gene>
<keyword evidence="4" id="KW-1185">Reference proteome</keyword>
<evidence type="ECO:0000256" key="1">
    <source>
        <dbReference type="SAM" id="Coils"/>
    </source>
</evidence>
<accession>A0A2G5D7K7</accession>
<dbReference type="EMBL" id="KZ305043">
    <property type="protein sequence ID" value="PIA39501.1"/>
    <property type="molecule type" value="Genomic_DNA"/>
</dbReference>
<dbReference type="AlphaFoldDB" id="A0A2G5D7K7"/>
<feature type="region of interest" description="Disordered" evidence="2">
    <location>
        <begin position="347"/>
        <end position="463"/>
    </location>
</feature>
<dbReference type="PANTHER" id="PTHR35507:SF1">
    <property type="entry name" value="TMF_TATA_BD DOMAIN-CONTAINING PROTEIN"/>
    <property type="match status" value="1"/>
</dbReference>
<dbReference type="Proteomes" id="UP000230069">
    <property type="component" value="Unassembled WGS sequence"/>
</dbReference>
<feature type="compositionally biased region" description="Low complexity" evidence="2">
    <location>
        <begin position="348"/>
        <end position="357"/>
    </location>
</feature>
<dbReference type="EMBL" id="KZ305043">
    <property type="protein sequence ID" value="PIA39499.1"/>
    <property type="molecule type" value="Genomic_DNA"/>
</dbReference>
<feature type="compositionally biased region" description="Polar residues" evidence="2">
    <location>
        <begin position="377"/>
        <end position="400"/>
    </location>
</feature>
<sequence length="463" mass="52080">MEEEEEQDNNFINAFSHSSPSLISLANFSPSIKTSSSRRLSSQFNEPTRPINSDRRLSWVSLEGRLIGAEEATSAKTIKGNLGLNEIIAWDLFTPIHRVLIVAIIAVATNDLKKSRQISSLKRSVDLRDQVLSSMQQKLDSLCDQVNTMKERPENGEEFLFVKSDEFEFSNDIQSKGRKLSSCGCCFCEAHQFLPNAMKGSFEKTSGGDEPFKFKMPHTYIAEQEERRMSDFSDWASSVTSAADNQLNALGIEQDIYNLQRECEEKDATIKELSAAVRATDVAGSKRIAELEDVIRRKNMIITKLKKDMVVLEQKVVHLVRLRRPSSVSTVNTQELPFMADNVLYDMDSTTSPSSSDSDSEFKNRPPLSGPHEHHIISSNENDSAARSQRATSVKASVSSPRKADRDRKQQPISPLKEKSMNQRPTSTVTLRPKHVVSTHADMKRTRRRSLGSKEATPLKRWA</sequence>